<protein>
    <submittedName>
        <fullName evidence="1">Uncharacterized protein</fullName>
    </submittedName>
</protein>
<sequence length="111" mass="12778">MPYVDRQNRICGFLDIEENENRVQHSASHFLHVEIGSMVTPGILWHIHAVVCRTLFLTYVVERQRSNRVQIWFGVKLVLSCSCLSSWRPFLSIPTASSIGMLDYLSTLDCH</sequence>
<dbReference type="EMBL" id="JAHRIO010022189">
    <property type="protein sequence ID" value="MEQ2165905.1"/>
    <property type="molecule type" value="Genomic_DNA"/>
</dbReference>
<proteinExistence type="predicted"/>
<reference evidence="1 2" key="1">
    <citation type="submission" date="2021-06" db="EMBL/GenBank/DDBJ databases">
        <authorList>
            <person name="Palmer J.M."/>
        </authorList>
    </citation>
    <scope>NUCLEOTIDE SEQUENCE [LARGE SCALE GENOMIC DNA]</scope>
    <source>
        <strain evidence="1 2">GA_2019</strain>
        <tissue evidence="1">Muscle</tissue>
    </source>
</reference>
<comment type="caution">
    <text evidence="1">The sequence shown here is derived from an EMBL/GenBank/DDBJ whole genome shotgun (WGS) entry which is preliminary data.</text>
</comment>
<gene>
    <name evidence="1" type="ORF">GOODEAATRI_021974</name>
</gene>
<keyword evidence="2" id="KW-1185">Reference proteome</keyword>
<dbReference type="Proteomes" id="UP001476798">
    <property type="component" value="Unassembled WGS sequence"/>
</dbReference>
<accession>A0ABV0N3G5</accession>
<evidence type="ECO:0000313" key="1">
    <source>
        <dbReference type="EMBL" id="MEQ2165905.1"/>
    </source>
</evidence>
<name>A0ABV0N3G5_9TELE</name>
<organism evidence="1 2">
    <name type="scientific">Goodea atripinnis</name>
    <dbReference type="NCBI Taxonomy" id="208336"/>
    <lineage>
        <taxon>Eukaryota</taxon>
        <taxon>Metazoa</taxon>
        <taxon>Chordata</taxon>
        <taxon>Craniata</taxon>
        <taxon>Vertebrata</taxon>
        <taxon>Euteleostomi</taxon>
        <taxon>Actinopterygii</taxon>
        <taxon>Neopterygii</taxon>
        <taxon>Teleostei</taxon>
        <taxon>Neoteleostei</taxon>
        <taxon>Acanthomorphata</taxon>
        <taxon>Ovalentaria</taxon>
        <taxon>Atherinomorphae</taxon>
        <taxon>Cyprinodontiformes</taxon>
        <taxon>Goodeidae</taxon>
        <taxon>Goodea</taxon>
    </lineage>
</organism>
<evidence type="ECO:0000313" key="2">
    <source>
        <dbReference type="Proteomes" id="UP001476798"/>
    </source>
</evidence>